<dbReference type="Pfam" id="PF13181">
    <property type="entry name" value="TPR_8"/>
    <property type="match status" value="1"/>
</dbReference>
<evidence type="ECO:0000256" key="6">
    <source>
        <dbReference type="ARBA" id="ARBA00044739"/>
    </source>
</evidence>
<gene>
    <name evidence="8" type="ORF">CVLEPA_LOCUS15016</name>
</gene>
<accession>A0ABP0FZ25</accession>
<feature type="region of interest" description="Disordered" evidence="7">
    <location>
        <begin position="437"/>
        <end position="472"/>
    </location>
</feature>
<evidence type="ECO:0000256" key="2">
    <source>
        <dbReference type="ARBA" id="ARBA00022490"/>
    </source>
</evidence>
<organism evidence="8 9">
    <name type="scientific">Clavelina lepadiformis</name>
    <name type="common">Light-bulb sea squirt</name>
    <name type="synonym">Ascidia lepadiformis</name>
    <dbReference type="NCBI Taxonomy" id="159417"/>
    <lineage>
        <taxon>Eukaryota</taxon>
        <taxon>Metazoa</taxon>
        <taxon>Chordata</taxon>
        <taxon>Tunicata</taxon>
        <taxon>Ascidiacea</taxon>
        <taxon>Aplousobranchia</taxon>
        <taxon>Clavelinidae</taxon>
        <taxon>Clavelina</taxon>
    </lineage>
</organism>
<dbReference type="InterPro" id="IPR019734">
    <property type="entry name" value="TPR_rpt"/>
</dbReference>
<evidence type="ECO:0000313" key="8">
    <source>
        <dbReference type="EMBL" id="CAK8684012.1"/>
    </source>
</evidence>
<comment type="subcellular location">
    <subcellularLocation>
        <location evidence="1">Cytoplasm</location>
    </subcellularLocation>
</comment>
<protein>
    <recommendedName>
        <fullName evidence="5">Tetratricopeptide repeat protein 29</fullName>
    </recommendedName>
</protein>
<keyword evidence="3" id="KW-0677">Repeat</keyword>
<evidence type="ECO:0000256" key="4">
    <source>
        <dbReference type="ARBA" id="ARBA00022803"/>
    </source>
</evidence>
<name>A0ABP0FZ25_CLALP</name>
<proteinExistence type="predicted"/>
<dbReference type="InterPro" id="IPR011990">
    <property type="entry name" value="TPR-like_helical_dom_sf"/>
</dbReference>
<evidence type="ECO:0000256" key="1">
    <source>
        <dbReference type="ARBA" id="ARBA00004496"/>
    </source>
</evidence>
<keyword evidence="2" id="KW-0963">Cytoplasm</keyword>
<dbReference type="SMART" id="SM00028">
    <property type="entry name" value="TPR"/>
    <property type="match status" value="4"/>
</dbReference>
<feature type="compositionally biased region" description="Basic and acidic residues" evidence="7">
    <location>
        <begin position="461"/>
        <end position="472"/>
    </location>
</feature>
<dbReference type="Proteomes" id="UP001642483">
    <property type="component" value="Unassembled WGS sequence"/>
</dbReference>
<sequence length="472" mass="54087">MTTLPAIGKGNENKRSSARSRGSSQIAQRSTRFMTWRDRETLKHQKIREEMPTMTKVDTSVYRNSYKHNLCIQMLKEGFHKSFEELFSLIEQRKQERLEAGIDSVLWQEKPLDVQEEKLDQLLVYLTKAEAATRSGKWEEVYSCRHKLAQYFLETGDGWLSDHFFKTALETSLNIRLDGRKREAEAHCNMGLSCERNGDHEGASRHLEQFHQLSVGRAWRNDDDITHCQTACRHLSRVYTTLAESNPSVQTCQSFLHKAYEMAKEGDDVLQIAQAALKLGRNYEQMRDSETAMEYLKSCLEAAQAIEDQHLIGEACEALAKSHQTQGNVNKSIEFLELFVETSRSDDRKREFIDACNCLGTIYNTLGYYEKSVNHYTSAYETSNEIEVNNEESSVLLGVAKGNQLLNDFKGNMEIPEPYMMARIVGWKDERINDFGKTIPAPQVRPPPSPEKVPDPTQPYREADPEKALSYA</sequence>
<evidence type="ECO:0000256" key="7">
    <source>
        <dbReference type="SAM" id="MobiDB-lite"/>
    </source>
</evidence>
<dbReference type="Gene3D" id="1.25.40.10">
    <property type="entry name" value="Tetratricopeptide repeat domain"/>
    <property type="match status" value="1"/>
</dbReference>
<evidence type="ECO:0000256" key="5">
    <source>
        <dbReference type="ARBA" id="ARBA00040665"/>
    </source>
</evidence>
<evidence type="ECO:0000313" key="9">
    <source>
        <dbReference type="Proteomes" id="UP001642483"/>
    </source>
</evidence>
<dbReference type="PANTHER" id="PTHR46630">
    <property type="entry name" value="TETRATRICOPEPTIDE REPEAT PROTEIN 29"/>
    <property type="match status" value="1"/>
</dbReference>
<comment type="function">
    <text evidence="6">Axonemal protein which is implicated in axonemal and/or peri-axonemal structure assembly and regulates flagellum assembly and beating and therefore sperm motility.</text>
</comment>
<evidence type="ECO:0000256" key="3">
    <source>
        <dbReference type="ARBA" id="ARBA00022737"/>
    </source>
</evidence>
<dbReference type="InterPro" id="IPR051476">
    <property type="entry name" value="Bac_ResReg_Asp_Phosphatase"/>
</dbReference>
<dbReference type="EMBL" id="CAWYQH010000097">
    <property type="protein sequence ID" value="CAK8684012.1"/>
    <property type="molecule type" value="Genomic_DNA"/>
</dbReference>
<keyword evidence="4" id="KW-0802">TPR repeat</keyword>
<feature type="region of interest" description="Disordered" evidence="7">
    <location>
        <begin position="1"/>
        <end position="30"/>
    </location>
</feature>
<dbReference type="SUPFAM" id="SSF48452">
    <property type="entry name" value="TPR-like"/>
    <property type="match status" value="2"/>
</dbReference>
<comment type="caution">
    <text evidence="8">The sequence shown here is derived from an EMBL/GenBank/DDBJ whole genome shotgun (WGS) entry which is preliminary data.</text>
</comment>
<feature type="compositionally biased region" description="Polar residues" evidence="7">
    <location>
        <begin position="19"/>
        <end position="30"/>
    </location>
</feature>
<reference evidence="8 9" key="1">
    <citation type="submission" date="2024-02" db="EMBL/GenBank/DDBJ databases">
        <authorList>
            <person name="Daric V."/>
            <person name="Darras S."/>
        </authorList>
    </citation>
    <scope>NUCLEOTIDE SEQUENCE [LARGE SCALE GENOMIC DNA]</scope>
</reference>
<keyword evidence="9" id="KW-1185">Reference proteome</keyword>
<dbReference type="PANTHER" id="PTHR46630:SF1">
    <property type="entry name" value="TETRATRICOPEPTIDE REPEAT PROTEIN 29"/>
    <property type="match status" value="1"/>
</dbReference>